<dbReference type="InterPro" id="IPR015798">
    <property type="entry name" value="Cu_amine_oxidase_C"/>
</dbReference>
<dbReference type="FunFam" id="3.10.450.40:FF:000012">
    <property type="entry name" value="Amine oxidase"/>
    <property type="match status" value="1"/>
</dbReference>
<evidence type="ECO:0000256" key="7">
    <source>
        <dbReference type="PIRSR" id="PIRSR600269-50"/>
    </source>
</evidence>
<evidence type="ECO:0000256" key="5">
    <source>
        <dbReference type="ARBA" id="ARBA00023008"/>
    </source>
</evidence>
<dbReference type="AlphaFoldDB" id="A0A9I9D872"/>
<keyword evidence="4 9" id="KW-0560">Oxidoreductase</keyword>
<evidence type="ECO:0000256" key="6">
    <source>
        <dbReference type="ARBA" id="ARBA00023157"/>
    </source>
</evidence>
<feature type="modified residue" description="2',4',5'-topaquinone" evidence="8">
    <location>
        <position position="439"/>
    </location>
</feature>
<organism evidence="14">
    <name type="scientific">Cucumis melo</name>
    <name type="common">Muskmelon</name>
    <dbReference type="NCBI Taxonomy" id="3656"/>
    <lineage>
        <taxon>Eukaryota</taxon>
        <taxon>Viridiplantae</taxon>
        <taxon>Streptophyta</taxon>
        <taxon>Embryophyta</taxon>
        <taxon>Tracheophyta</taxon>
        <taxon>Spermatophyta</taxon>
        <taxon>Magnoliopsida</taxon>
        <taxon>eudicotyledons</taxon>
        <taxon>Gunneridae</taxon>
        <taxon>Pentapetalae</taxon>
        <taxon>rosids</taxon>
        <taxon>fabids</taxon>
        <taxon>Cucurbitales</taxon>
        <taxon>Cucurbitaceae</taxon>
        <taxon>Benincaseae</taxon>
        <taxon>Cucumis</taxon>
    </lineage>
</organism>
<dbReference type="InterPro" id="IPR000269">
    <property type="entry name" value="Cu_amine_oxidase"/>
</dbReference>
<dbReference type="GO" id="GO:0009308">
    <property type="term" value="P:amine metabolic process"/>
    <property type="evidence" value="ECO:0007669"/>
    <property type="project" value="UniProtKB-UniRule"/>
</dbReference>
<dbReference type="PANTHER" id="PTHR10638:SF87">
    <property type="entry name" value="AMINE OXIDASE [COPPER-CONTAINING] ALPHA 2, PEROXISOMAL-RELATED"/>
    <property type="match status" value="1"/>
</dbReference>
<dbReference type="InterPro" id="IPR036460">
    <property type="entry name" value="Cu_amine_oxidase_C_sf"/>
</dbReference>
<keyword evidence="5 9" id="KW-0186">Copper</keyword>
<dbReference type="InterPro" id="IPR015802">
    <property type="entry name" value="Cu_amine_oxidase_N3"/>
</dbReference>
<evidence type="ECO:0000256" key="1">
    <source>
        <dbReference type="ARBA" id="ARBA00007983"/>
    </source>
</evidence>
<evidence type="ECO:0000256" key="2">
    <source>
        <dbReference type="ARBA" id="ARBA00022723"/>
    </source>
</evidence>
<keyword evidence="6" id="KW-1015">Disulfide bond</keyword>
<dbReference type="PANTHER" id="PTHR10638">
    <property type="entry name" value="COPPER AMINE OXIDASE"/>
    <property type="match status" value="1"/>
</dbReference>
<dbReference type="SUPFAM" id="SSF49998">
    <property type="entry name" value="Amine oxidase catalytic domain"/>
    <property type="match status" value="1"/>
</dbReference>
<comment type="similarity">
    <text evidence="1 9">Belongs to the copper/topaquinone oxidase family.</text>
</comment>
<dbReference type="Gene3D" id="2.70.98.20">
    <property type="entry name" value="Copper amine oxidase, catalytic domain"/>
    <property type="match status" value="1"/>
</dbReference>
<dbReference type="InterPro" id="IPR015800">
    <property type="entry name" value="Cu_amine_oxidase_N2"/>
</dbReference>
<dbReference type="EnsemblPlants" id="MELO3C014480.2.1">
    <property type="protein sequence ID" value="MELO3C014480.2.1"/>
    <property type="gene ID" value="MELO3C014480.2"/>
</dbReference>
<feature type="domain" description="Copper amine oxidase N3-terminal" evidence="13">
    <location>
        <begin position="150"/>
        <end position="243"/>
    </location>
</feature>
<reference evidence="14" key="1">
    <citation type="submission" date="2023-03" db="UniProtKB">
        <authorList>
            <consortium name="EnsemblPlants"/>
        </authorList>
    </citation>
    <scope>IDENTIFICATION</scope>
</reference>
<dbReference type="Pfam" id="PF01179">
    <property type="entry name" value="Cu_amine_oxid"/>
    <property type="match status" value="1"/>
</dbReference>
<dbReference type="Gramene" id="MELO3C014480.2.1">
    <property type="protein sequence ID" value="MELO3C014480.2.1"/>
    <property type="gene ID" value="MELO3C014480.2"/>
</dbReference>
<sequence>MTHLTWPINKATPPTYISKIYYFVFMTLILMAIPIFKIPILLLFLLTSIPSISSHPFDPLSPLEIQIVTSTVKSKFTNIAQRLTFHYVGIEDPNKPAVLSWVANPRSPPLPRQAFVVVRANKQTHEFIVSLANGKGSIVSEHVYQGNGYPTLTLEEQEEAIEVSLKHQPFISSIEKRGLNISDVVGSVFSIGWFGEAQSETKRIVKVLFFYKESTVNVWLRPIEGIETTVDLDDMVLTELKDIHVSVMPSSEGTEYQASTMRPPFVAETKPILVNQPHGPSFVVRGHTVSWANWDFHLSFDMRVGVVISTASIYDIDQQKNRQVLYRGQISELFVPYQDPTEEWYYRTFMDAGEFGMGSSAVALEPHHDCPSNAVFFDAFHAGQDGTPVKLENAYCMFEKYAGDIAWRHTEAVIPGKLIREVRREVSLVIRTITVIGNYDYILDWELKKCGTIKLSVSLTGIMEGKTTTYKHESEVKEEIYGLLVAPNTIGINHDHFITYYLDLDIDGQENSFHKLKLKSFKTDGSTPRKSYWSVVSEEVKKELDARLRPTEPVELHIVNPNKKTAVGNKVGYRLIPGPMAIPLLSEDDYPQIRGSLCDYDIWVTPFNKSEKWAGGMYVDRGHGDKTITHITQQNRDINNKDIVLWHTIGFHHHPSQDEFPIMPTLTGGFELRPTNFFDRNPILKMRSP</sequence>
<accession>A0A9I9D872</accession>
<dbReference type="InterPro" id="IPR016182">
    <property type="entry name" value="Cu_amine_oxidase_N-reg"/>
</dbReference>
<evidence type="ECO:0000259" key="11">
    <source>
        <dbReference type="Pfam" id="PF01179"/>
    </source>
</evidence>
<feature type="domain" description="Copper amine oxidase N2-terminal" evidence="12">
    <location>
        <begin position="55"/>
        <end position="135"/>
    </location>
</feature>
<keyword evidence="3 7" id="KW-0801">TPQ</keyword>
<feature type="transmembrane region" description="Helical" evidence="10">
    <location>
        <begin position="20"/>
        <end position="46"/>
    </location>
</feature>
<dbReference type="GO" id="GO:0048038">
    <property type="term" value="F:quinone binding"/>
    <property type="evidence" value="ECO:0007669"/>
    <property type="project" value="InterPro"/>
</dbReference>
<evidence type="ECO:0000256" key="4">
    <source>
        <dbReference type="ARBA" id="ARBA00023002"/>
    </source>
</evidence>
<dbReference type="Pfam" id="PF02727">
    <property type="entry name" value="Cu_amine_oxidN2"/>
    <property type="match status" value="1"/>
</dbReference>
<evidence type="ECO:0000259" key="13">
    <source>
        <dbReference type="Pfam" id="PF02728"/>
    </source>
</evidence>
<name>A0A9I9D872_CUCME</name>
<dbReference type="GO" id="GO:0008131">
    <property type="term" value="F:primary methylamine oxidase activity"/>
    <property type="evidence" value="ECO:0007669"/>
    <property type="project" value="InterPro"/>
</dbReference>
<comment type="cofactor">
    <cofactor evidence="9">
        <name>Cu cation</name>
        <dbReference type="ChEBI" id="CHEBI:23378"/>
    </cofactor>
    <text evidence="9">Contains 1 topaquinone per subunit.</text>
</comment>
<keyword evidence="2 9" id="KW-0479">Metal-binding</keyword>
<evidence type="ECO:0000256" key="10">
    <source>
        <dbReference type="SAM" id="Phobius"/>
    </source>
</evidence>
<protein>
    <recommendedName>
        <fullName evidence="9">Amine oxidase</fullName>
        <ecNumber evidence="9">1.4.3.-</ecNumber>
    </recommendedName>
</protein>
<comment type="PTM">
    <text evidence="8 9">Topaquinone (TPQ) is generated by copper-dependent autoxidation of a specific tyrosyl residue.</text>
</comment>
<dbReference type="Pfam" id="PF02728">
    <property type="entry name" value="Cu_amine_oxidN3"/>
    <property type="match status" value="1"/>
</dbReference>
<feature type="domain" description="Copper amine oxidase catalytic" evidence="11">
    <location>
        <begin position="274"/>
        <end position="683"/>
    </location>
</feature>
<evidence type="ECO:0000256" key="3">
    <source>
        <dbReference type="ARBA" id="ARBA00022772"/>
    </source>
</evidence>
<dbReference type="Gene3D" id="3.10.450.40">
    <property type="match status" value="2"/>
</dbReference>
<evidence type="ECO:0000256" key="8">
    <source>
        <dbReference type="PIRSR" id="PIRSR600269-51"/>
    </source>
</evidence>
<proteinExistence type="inferred from homology"/>
<keyword evidence="10" id="KW-1133">Transmembrane helix</keyword>
<feature type="active site" description="Schiff-base intermediate with substrate; via topaquinone" evidence="7">
    <location>
        <position position="439"/>
    </location>
</feature>
<feature type="active site" description="Proton acceptor" evidence="7">
    <location>
        <position position="351"/>
    </location>
</feature>
<evidence type="ECO:0000256" key="9">
    <source>
        <dbReference type="RuleBase" id="RU000672"/>
    </source>
</evidence>
<dbReference type="EC" id="1.4.3.-" evidence="9"/>
<dbReference type="GO" id="GO:0005507">
    <property type="term" value="F:copper ion binding"/>
    <property type="evidence" value="ECO:0007669"/>
    <property type="project" value="InterPro"/>
</dbReference>
<keyword evidence="10" id="KW-0472">Membrane</keyword>
<keyword evidence="10" id="KW-0812">Transmembrane</keyword>
<dbReference type="SUPFAM" id="SSF54416">
    <property type="entry name" value="Amine oxidase N-terminal region"/>
    <property type="match status" value="2"/>
</dbReference>
<evidence type="ECO:0000313" key="14">
    <source>
        <dbReference type="EnsemblPlants" id="MELO3C014480.2.1"/>
    </source>
</evidence>
<evidence type="ECO:0000259" key="12">
    <source>
        <dbReference type="Pfam" id="PF02727"/>
    </source>
</evidence>